<dbReference type="GO" id="GO:0016485">
    <property type="term" value="P:protein processing"/>
    <property type="evidence" value="ECO:0007669"/>
    <property type="project" value="TreeGrafter"/>
</dbReference>
<name>A0A9D4PWP7_RHISA</name>
<organism evidence="4 5">
    <name type="scientific">Rhipicephalus sanguineus</name>
    <name type="common">Brown dog tick</name>
    <name type="synonym">Ixodes sanguineus</name>
    <dbReference type="NCBI Taxonomy" id="34632"/>
    <lineage>
        <taxon>Eukaryota</taxon>
        <taxon>Metazoa</taxon>
        <taxon>Ecdysozoa</taxon>
        <taxon>Arthropoda</taxon>
        <taxon>Chelicerata</taxon>
        <taxon>Arachnida</taxon>
        <taxon>Acari</taxon>
        <taxon>Parasitiformes</taxon>
        <taxon>Ixodida</taxon>
        <taxon>Ixodoidea</taxon>
        <taxon>Ixodidae</taxon>
        <taxon>Rhipicephalinae</taxon>
        <taxon>Rhipicephalus</taxon>
        <taxon>Rhipicephalus</taxon>
    </lineage>
</organism>
<dbReference type="InterPro" id="IPR008753">
    <property type="entry name" value="Peptidase_M13_N"/>
</dbReference>
<keyword evidence="5" id="KW-1185">Reference proteome</keyword>
<evidence type="ECO:0000256" key="1">
    <source>
        <dbReference type="ARBA" id="ARBA00007357"/>
    </source>
</evidence>
<proteinExistence type="inferred from homology"/>
<feature type="signal peptide" evidence="2">
    <location>
        <begin position="1"/>
        <end position="21"/>
    </location>
</feature>
<sequence length="645" mass="71407">MIHATKLPLAAAFLLAGLVTAALFDGSHSRRTWTAAPSSVCNSAACSRLAALISEAANTSAQPCVDFHEYVCGGWSHVARSLTMADYAREAFIANVTQRARSFPIPEVQQTSEEKAARYFSACDDIVSGPEDHLDDVKRLLLNGGIAWPDIGTNPDVLDAMFYMSLIARVPILLRLSLRGNGESKAISISRAMPTFLAARRLERETRKATARKFFRTLYAAFSTNGGAGADRRFAVLADQEDRLATSLNAALGDAKSSSATTSDIHHWAKMRSKQRWRAAFHKYWKIADNESVPVTIESRNYFWAVFAHYRRFGDAQTMDLFGWLCVRALFPFTNQNIVSSYYASPAVQSKHRTHCFHQTDKIMHYAFQSAIALDMTSGLLVDDVTLLVTRILSSTDDTLTAGWLFFGECLIYDNSKDKFLNTLAKYDTSYTTQAYASFPDMTSDPLVNWMEAANAAPSAFSHLLPAGELVLGQHVLVDEPPIKPVYLDIPWYALDATRAVKLAGLGSRVAAKVFRELLSSNEMCLDLKKSAEVLWKCVVAREQEDAELLDDARDDVLVSILSSGVLWPVLEDLTKDSSSATANIQSLSEIQLFFVLGCLLLCGEEHSQAKCNLPLKDNVRFARAFSCRRGSPMYPKWTCSHTSS</sequence>
<dbReference type="AlphaFoldDB" id="A0A9D4PWP7"/>
<evidence type="ECO:0000256" key="2">
    <source>
        <dbReference type="SAM" id="SignalP"/>
    </source>
</evidence>
<gene>
    <name evidence="4" type="ORF">HPB52_015919</name>
</gene>
<dbReference type="InterPro" id="IPR000718">
    <property type="entry name" value="Peptidase_M13"/>
</dbReference>
<dbReference type="VEuPathDB" id="VectorBase:RSAN_054327"/>
<reference evidence="4" key="2">
    <citation type="submission" date="2021-09" db="EMBL/GenBank/DDBJ databases">
        <authorList>
            <person name="Jia N."/>
            <person name="Wang J."/>
            <person name="Shi W."/>
            <person name="Du L."/>
            <person name="Sun Y."/>
            <person name="Zhan W."/>
            <person name="Jiang J."/>
            <person name="Wang Q."/>
            <person name="Zhang B."/>
            <person name="Ji P."/>
            <person name="Sakyi L.B."/>
            <person name="Cui X."/>
            <person name="Yuan T."/>
            <person name="Jiang B."/>
            <person name="Yang W."/>
            <person name="Lam T.T.-Y."/>
            <person name="Chang Q."/>
            <person name="Ding S."/>
            <person name="Wang X."/>
            <person name="Zhu J."/>
            <person name="Ruan X."/>
            <person name="Zhao L."/>
            <person name="Wei J."/>
            <person name="Que T."/>
            <person name="Du C."/>
            <person name="Cheng J."/>
            <person name="Dai P."/>
            <person name="Han X."/>
            <person name="Huang E."/>
            <person name="Gao Y."/>
            <person name="Liu J."/>
            <person name="Shao H."/>
            <person name="Ye R."/>
            <person name="Li L."/>
            <person name="Wei W."/>
            <person name="Wang X."/>
            <person name="Wang C."/>
            <person name="Huo Q."/>
            <person name="Li W."/>
            <person name="Guo W."/>
            <person name="Chen H."/>
            <person name="Chen S."/>
            <person name="Zhou L."/>
            <person name="Zhou L."/>
            <person name="Ni X."/>
            <person name="Tian J."/>
            <person name="Zhou Y."/>
            <person name="Sheng Y."/>
            <person name="Liu T."/>
            <person name="Pan Y."/>
            <person name="Xia L."/>
            <person name="Li J."/>
            <person name="Zhao F."/>
            <person name="Cao W."/>
        </authorList>
    </citation>
    <scope>NUCLEOTIDE SEQUENCE</scope>
    <source>
        <strain evidence="4">Rsan-2018</strain>
        <tissue evidence="4">Larvae</tissue>
    </source>
</reference>
<dbReference type="Pfam" id="PF05649">
    <property type="entry name" value="Peptidase_M13_N"/>
    <property type="match status" value="1"/>
</dbReference>
<dbReference type="PANTHER" id="PTHR11733:SF241">
    <property type="entry name" value="GH26575P-RELATED"/>
    <property type="match status" value="1"/>
</dbReference>
<dbReference type="PANTHER" id="PTHR11733">
    <property type="entry name" value="ZINC METALLOPROTEASE FAMILY M13 NEPRILYSIN-RELATED"/>
    <property type="match status" value="1"/>
</dbReference>
<dbReference type="EMBL" id="JABSTV010001250">
    <property type="protein sequence ID" value="KAH7957189.1"/>
    <property type="molecule type" value="Genomic_DNA"/>
</dbReference>
<accession>A0A9D4PWP7</accession>
<dbReference type="Proteomes" id="UP000821837">
    <property type="component" value="Unassembled WGS sequence"/>
</dbReference>
<dbReference type="PROSITE" id="PS51885">
    <property type="entry name" value="NEPRILYSIN"/>
    <property type="match status" value="1"/>
</dbReference>
<dbReference type="Gene3D" id="1.10.1380.10">
    <property type="entry name" value="Neutral endopeptidase , domain2"/>
    <property type="match status" value="1"/>
</dbReference>
<keyword evidence="2" id="KW-0732">Signal</keyword>
<dbReference type="Gene3D" id="3.40.390.10">
    <property type="entry name" value="Collagenase (Catalytic Domain)"/>
    <property type="match status" value="2"/>
</dbReference>
<evidence type="ECO:0000313" key="5">
    <source>
        <dbReference type="Proteomes" id="UP000821837"/>
    </source>
</evidence>
<dbReference type="GO" id="GO:0004222">
    <property type="term" value="F:metalloendopeptidase activity"/>
    <property type="evidence" value="ECO:0007669"/>
    <property type="project" value="InterPro"/>
</dbReference>
<protein>
    <recommendedName>
        <fullName evidence="3">Peptidase M13 N-terminal domain-containing protein</fullName>
    </recommendedName>
</protein>
<dbReference type="GO" id="GO:0005886">
    <property type="term" value="C:plasma membrane"/>
    <property type="evidence" value="ECO:0007669"/>
    <property type="project" value="TreeGrafter"/>
</dbReference>
<comment type="similarity">
    <text evidence="1">Belongs to the peptidase M13 family.</text>
</comment>
<evidence type="ECO:0000313" key="4">
    <source>
        <dbReference type="EMBL" id="KAH7957189.1"/>
    </source>
</evidence>
<dbReference type="InterPro" id="IPR042089">
    <property type="entry name" value="Peptidase_M13_dom_2"/>
</dbReference>
<dbReference type="SUPFAM" id="SSF55486">
    <property type="entry name" value="Metalloproteases ('zincins'), catalytic domain"/>
    <property type="match status" value="2"/>
</dbReference>
<comment type="caution">
    <text evidence="4">The sequence shown here is derived from an EMBL/GenBank/DDBJ whole genome shotgun (WGS) entry which is preliminary data.</text>
</comment>
<evidence type="ECO:0000259" key="3">
    <source>
        <dbReference type="Pfam" id="PF05649"/>
    </source>
</evidence>
<dbReference type="InterPro" id="IPR024079">
    <property type="entry name" value="MetalloPept_cat_dom_sf"/>
</dbReference>
<reference evidence="4" key="1">
    <citation type="journal article" date="2020" name="Cell">
        <title>Large-Scale Comparative Analyses of Tick Genomes Elucidate Their Genetic Diversity and Vector Capacities.</title>
        <authorList>
            <consortium name="Tick Genome and Microbiome Consortium (TIGMIC)"/>
            <person name="Jia N."/>
            <person name="Wang J."/>
            <person name="Shi W."/>
            <person name="Du L."/>
            <person name="Sun Y."/>
            <person name="Zhan W."/>
            <person name="Jiang J.F."/>
            <person name="Wang Q."/>
            <person name="Zhang B."/>
            <person name="Ji P."/>
            <person name="Bell-Sakyi L."/>
            <person name="Cui X.M."/>
            <person name="Yuan T.T."/>
            <person name="Jiang B.G."/>
            <person name="Yang W.F."/>
            <person name="Lam T.T."/>
            <person name="Chang Q.C."/>
            <person name="Ding S.J."/>
            <person name="Wang X.J."/>
            <person name="Zhu J.G."/>
            <person name="Ruan X.D."/>
            <person name="Zhao L."/>
            <person name="Wei J.T."/>
            <person name="Ye R.Z."/>
            <person name="Que T.C."/>
            <person name="Du C.H."/>
            <person name="Zhou Y.H."/>
            <person name="Cheng J.X."/>
            <person name="Dai P.F."/>
            <person name="Guo W.B."/>
            <person name="Han X.H."/>
            <person name="Huang E.J."/>
            <person name="Li L.F."/>
            <person name="Wei W."/>
            <person name="Gao Y.C."/>
            <person name="Liu J.Z."/>
            <person name="Shao H.Z."/>
            <person name="Wang X."/>
            <person name="Wang C.C."/>
            <person name="Yang T.C."/>
            <person name="Huo Q.B."/>
            <person name="Li W."/>
            <person name="Chen H.Y."/>
            <person name="Chen S.E."/>
            <person name="Zhou L.G."/>
            <person name="Ni X.B."/>
            <person name="Tian J.H."/>
            <person name="Sheng Y."/>
            <person name="Liu T."/>
            <person name="Pan Y.S."/>
            <person name="Xia L.Y."/>
            <person name="Li J."/>
            <person name="Zhao F."/>
            <person name="Cao W.C."/>
        </authorList>
    </citation>
    <scope>NUCLEOTIDE SEQUENCE</scope>
    <source>
        <strain evidence="4">Rsan-2018</strain>
    </source>
</reference>
<feature type="chain" id="PRO_5038932439" description="Peptidase M13 N-terminal domain-containing protein" evidence="2">
    <location>
        <begin position="22"/>
        <end position="645"/>
    </location>
</feature>
<feature type="domain" description="Peptidase M13 N-terminal" evidence="3">
    <location>
        <begin position="63"/>
        <end position="400"/>
    </location>
</feature>